<dbReference type="VEuPathDB" id="FungiDB:DEHA2D00396g"/>
<proteinExistence type="predicted"/>
<dbReference type="Pfam" id="PF12479">
    <property type="entry name" value="DUF3698"/>
    <property type="match status" value="1"/>
</dbReference>
<organism evidence="1 2">
    <name type="scientific">Debaryomyces hansenii (strain ATCC 36239 / CBS 767 / BCRC 21394 / JCM 1990 / NBRC 0083 / IGC 2968)</name>
    <name type="common">Yeast</name>
    <name type="synonym">Torulaspora hansenii</name>
    <dbReference type="NCBI Taxonomy" id="284592"/>
    <lineage>
        <taxon>Eukaryota</taxon>
        <taxon>Fungi</taxon>
        <taxon>Dikarya</taxon>
        <taxon>Ascomycota</taxon>
        <taxon>Saccharomycotina</taxon>
        <taxon>Pichiomycetes</taxon>
        <taxon>Debaryomycetaceae</taxon>
        <taxon>Debaryomyces</taxon>
    </lineage>
</organism>
<accession>Q6BTI2</accession>
<gene>
    <name evidence="1" type="ordered locus">DEHA2D00396g</name>
</gene>
<dbReference type="KEGG" id="dha:DEHA2D00396g"/>
<name>Q6BTI2_DEBHA</name>
<reference evidence="1 2" key="1">
    <citation type="journal article" date="2004" name="Nature">
        <title>Genome evolution in yeasts.</title>
        <authorList>
            <consortium name="Genolevures"/>
            <person name="Dujon B."/>
            <person name="Sherman D."/>
            <person name="Fischer G."/>
            <person name="Durrens P."/>
            <person name="Casaregola S."/>
            <person name="Lafontaine I."/>
            <person name="de Montigny J."/>
            <person name="Marck C."/>
            <person name="Neuveglise C."/>
            <person name="Talla E."/>
            <person name="Goffard N."/>
            <person name="Frangeul L."/>
            <person name="Aigle M."/>
            <person name="Anthouard V."/>
            <person name="Babour A."/>
            <person name="Barbe V."/>
            <person name="Barnay S."/>
            <person name="Blanchin S."/>
            <person name="Beckerich J.M."/>
            <person name="Beyne E."/>
            <person name="Bleykasten C."/>
            <person name="Boisrame A."/>
            <person name="Boyer J."/>
            <person name="Cattolico L."/>
            <person name="Confanioleri F."/>
            <person name="de Daruvar A."/>
            <person name="Despons L."/>
            <person name="Fabre E."/>
            <person name="Fairhead C."/>
            <person name="Ferry-Dumazet H."/>
            <person name="Groppi A."/>
            <person name="Hantraye F."/>
            <person name="Hennequin C."/>
            <person name="Jauniaux N."/>
            <person name="Joyet P."/>
            <person name="Kachouri R."/>
            <person name="Kerrest A."/>
            <person name="Koszul R."/>
            <person name="Lemaire M."/>
            <person name="Lesur I."/>
            <person name="Ma L."/>
            <person name="Muller H."/>
            <person name="Nicaud J.M."/>
            <person name="Nikolski M."/>
            <person name="Oztas S."/>
            <person name="Ozier-Kalogeropoulos O."/>
            <person name="Pellenz S."/>
            <person name="Potier S."/>
            <person name="Richard G.F."/>
            <person name="Straub M.L."/>
            <person name="Suleau A."/>
            <person name="Swennene D."/>
            <person name="Tekaia F."/>
            <person name="Wesolowski-Louvel M."/>
            <person name="Westhof E."/>
            <person name="Wirth B."/>
            <person name="Zeniou-Meyer M."/>
            <person name="Zivanovic I."/>
            <person name="Bolotin-Fukuhara M."/>
            <person name="Thierry A."/>
            <person name="Bouchier C."/>
            <person name="Caudron B."/>
            <person name="Scarpelli C."/>
            <person name="Gaillardin C."/>
            <person name="Weissenbach J."/>
            <person name="Wincker P."/>
            <person name="Souciet J.L."/>
        </authorList>
    </citation>
    <scope>NUCLEOTIDE SEQUENCE [LARGE SCALE GENOMIC DNA]</scope>
    <source>
        <strain evidence="2">ATCC 36239 / CBS 767 / BCRC 21394 / JCM 1990 / NBRC 0083 / IGC 2968</strain>
    </source>
</reference>
<dbReference type="AlphaFoldDB" id="Q6BTI2"/>
<dbReference type="HOGENOM" id="CLU_2145779_0_0_1"/>
<dbReference type="InterPro" id="IPR022167">
    <property type="entry name" value="DUF3698"/>
</dbReference>
<dbReference type="RefSeq" id="XP_458487.2">
    <property type="nucleotide sequence ID" value="XM_458487.1"/>
</dbReference>
<evidence type="ECO:0000313" key="1">
    <source>
        <dbReference type="EMBL" id="CAG86583.2"/>
    </source>
</evidence>
<dbReference type="GeneID" id="2901107"/>
<evidence type="ECO:0000313" key="2">
    <source>
        <dbReference type="Proteomes" id="UP000000599"/>
    </source>
</evidence>
<dbReference type="EMBL" id="CR382136">
    <property type="protein sequence ID" value="CAG86583.2"/>
    <property type="molecule type" value="Genomic_DNA"/>
</dbReference>
<dbReference type="Proteomes" id="UP000000599">
    <property type="component" value="Chromosome D"/>
</dbReference>
<sequence>MDQHPRHVEDDILSYFYHEIEETTARLYCDILEEYHYFGHASIIPPFSTDQNFKPGIVYMFWNEALTHRNPDIWFVIRDYKTENYFLTKVLQELKLAMTDVCRKAFELETEV</sequence>
<keyword evidence="2" id="KW-1185">Reference proteome</keyword>
<protein>
    <submittedName>
        <fullName evidence="1">DEHA2D00396p</fullName>
    </submittedName>
</protein>
<dbReference type="InParanoid" id="Q6BTI2"/>